<dbReference type="Proteomes" id="UP001283361">
    <property type="component" value="Unassembled WGS sequence"/>
</dbReference>
<reference evidence="1" key="1">
    <citation type="journal article" date="2023" name="G3 (Bethesda)">
        <title>A reference genome for the long-term kleptoplast-retaining sea slug Elysia crispata morphotype clarki.</title>
        <authorList>
            <person name="Eastman K.E."/>
            <person name="Pendleton A.L."/>
            <person name="Shaikh M.A."/>
            <person name="Suttiyut T."/>
            <person name="Ogas R."/>
            <person name="Tomko P."/>
            <person name="Gavelis G."/>
            <person name="Widhalm J.R."/>
            <person name="Wisecaver J.H."/>
        </authorList>
    </citation>
    <scope>NUCLEOTIDE SEQUENCE</scope>
    <source>
        <strain evidence="1">ECLA1</strain>
    </source>
</reference>
<gene>
    <name evidence="1" type="ORF">RRG08_046566</name>
</gene>
<dbReference type="AlphaFoldDB" id="A0AAE1E3D9"/>
<comment type="caution">
    <text evidence="1">The sequence shown here is derived from an EMBL/GenBank/DDBJ whole genome shotgun (WGS) entry which is preliminary data.</text>
</comment>
<dbReference type="EMBL" id="JAWDGP010001472">
    <property type="protein sequence ID" value="KAK3791413.1"/>
    <property type="molecule type" value="Genomic_DNA"/>
</dbReference>
<organism evidence="1 2">
    <name type="scientific">Elysia crispata</name>
    <name type="common">lettuce slug</name>
    <dbReference type="NCBI Taxonomy" id="231223"/>
    <lineage>
        <taxon>Eukaryota</taxon>
        <taxon>Metazoa</taxon>
        <taxon>Spiralia</taxon>
        <taxon>Lophotrochozoa</taxon>
        <taxon>Mollusca</taxon>
        <taxon>Gastropoda</taxon>
        <taxon>Heterobranchia</taxon>
        <taxon>Euthyneura</taxon>
        <taxon>Panpulmonata</taxon>
        <taxon>Sacoglossa</taxon>
        <taxon>Placobranchoidea</taxon>
        <taxon>Plakobranchidae</taxon>
        <taxon>Elysia</taxon>
    </lineage>
</organism>
<evidence type="ECO:0000313" key="2">
    <source>
        <dbReference type="Proteomes" id="UP001283361"/>
    </source>
</evidence>
<protein>
    <submittedName>
        <fullName evidence="1">Uncharacterized protein</fullName>
    </submittedName>
</protein>
<keyword evidence="2" id="KW-1185">Reference proteome</keyword>
<accession>A0AAE1E3D9</accession>
<sequence>MTELLRIQSPTDSKDTLAQYDLEKLNIKILRSSNVGLNVLIRLSRTGFSGRSLKLPCSPLCKMFIEALVTPRRPNILSRNDAPLGEFGVQHLPINLQDRSHFTLRGSRFPVIMPGLERVWQETRYQCQLSPSRRSAP</sequence>
<proteinExistence type="predicted"/>
<evidence type="ECO:0000313" key="1">
    <source>
        <dbReference type="EMBL" id="KAK3791413.1"/>
    </source>
</evidence>
<name>A0AAE1E3D9_9GAST</name>